<keyword evidence="6 10" id="KW-0472">Membrane</keyword>
<feature type="transmembrane region" description="Helical" evidence="10">
    <location>
        <begin position="356"/>
        <end position="379"/>
    </location>
</feature>
<feature type="transmembrane region" description="Helical" evidence="10">
    <location>
        <begin position="316"/>
        <end position="336"/>
    </location>
</feature>
<comment type="similarity">
    <text evidence="2 9">Belongs to the G-protein coupled receptor 1 family.</text>
</comment>
<dbReference type="InterPro" id="IPR000276">
    <property type="entry name" value="GPCR_Rhodpsn"/>
</dbReference>
<feature type="transmembrane region" description="Helical" evidence="10">
    <location>
        <begin position="63"/>
        <end position="84"/>
    </location>
</feature>
<dbReference type="PROSITE" id="PS50262">
    <property type="entry name" value="G_PROTEIN_RECEP_F1_2"/>
    <property type="match status" value="1"/>
</dbReference>
<gene>
    <name evidence="12" type="ORF">NP493_2g17002</name>
</gene>
<feature type="transmembrane region" description="Helical" evidence="10">
    <location>
        <begin position="136"/>
        <end position="158"/>
    </location>
</feature>
<dbReference type="Proteomes" id="UP001209878">
    <property type="component" value="Unassembled WGS sequence"/>
</dbReference>
<dbReference type="GO" id="GO:0004983">
    <property type="term" value="F:neuropeptide Y receptor activity"/>
    <property type="evidence" value="ECO:0007669"/>
    <property type="project" value="InterPro"/>
</dbReference>
<evidence type="ECO:0000256" key="5">
    <source>
        <dbReference type="ARBA" id="ARBA00023040"/>
    </source>
</evidence>
<keyword evidence="13" id="KW-1185">Reference proteome</keyword>
<keyword evidence="5 9" id="KW-0297">G-protein coupled receptor</keyword>
<protein>
    <recommendedName>
        <fullName evidence="11">G-protein coupled receptors family 1 profile domain-containing protein</fullName>
    </recommendedName>
</protein>
<dbReference type="PRINTS" id="PR00237">
    <property type="entry name" value="GPCRRHODOPSN"/>
</dbReference>
<evidence type="ECO:0000256" key="9">
    <source>
        <dbReference type="RuleBase" id="RU000688"/>
    </source>
</evidence>
<dbReference type="InterPro" id="IPR000611">
    <property type="entry name" value="NPY_rcpt"/>
</dbReference>
<evidence type="ECO:0000259" key="11">
    <source>
        <dbReference type="PROSITE" id="PS50262"/>
    </source>
</evidence>
<evidence type="ECO:0000313" key="13">
    <source>
        <dbReference type="Proteomes" id="UP001209878"/>
    </source>
</evidence>
<comment type="caution">
    <text evidence="12">The sequence shown here is derived from an EMBL/GenBank/DDBJ whole genome shotgun (WGS) entry which is preliminary data.</text>
</comment>
<reference evidence="12" key="1">
    <citation type="journal article" date="2023" name="Mol. Biol. Evol.">
        <title>Third-Generation Sequencing Reveals the Adaptive Role of the Epigenome in Three Deep-Sea Polychaetes.</title>
        <authorList>
            <person name="Perez M."/>
            <person name="Aroh O."/>
            <person name="Sun Y."/>
            <person name="Lan Y."/>
            <person name="Juniper S.K."/>
            <person name="Young C.R."/>
            <person name="Angers B."/>
            <person name="Qian P.Y."/>
        </authorList>
    </citation>
    <scope>NUCLEOTIDE SEQUENCE</scope>
    <source>
        <strain evidence="12">R07B-5</strain>
    </source>
</reference>
<feature type="domain" description="G-protein coupled receptors family 1 profile" evidence="11">
    <location>
        <begin position="75"/>
        <end position="376"/>
    </location>
</feature>
<sequence>MNVPHSYNVGTSAKPYASSNGTSQSVPMMPWDGTQLDFRHYMEDLEAVQSSWTEDRAFWPTSITYGLAFLIGIIGNSLVVFALMANRKARNVTSSFLVSLAISDVIFLLLCVPYETVSKYAGFWSGGLALCKISSFAEMLSAAASILNLTAVSMERYIVIVHPLKARSWCTMGNTKKLIAGVWVVAITLSSPTLYIMSTTVGMYYNSETYVIKVTCSDCNVNSNGERILFTWYQLIIMFILPMAVMVYCYAYVIHVLWASTKDLAKMTHAEGSYEDDSRLELTPQSGRHFRASTKRAGIRSLRDHNSEIREARKQVIKMLLTIIGIFLFCWGPKLILNIMKRHKLGYILHKNVAFYIMLVIHLLPYIQSCVNPIIYSIMSNNFQRSLRSACHTYCHCRSRCSRLMRRQSSDYDMDPKSYNGNTYQTYLRYSPPVANAGRASASVLSTDY</sequence>
<evidence type="ECO:0000256" key="8">
    <source>
        <dbReference type="ARBA" id="ARBA00023224"/>
    </source>
</evidence>
<accession>A0AAD9PG64</accession>
<comment type="subcellular location">
    <subcellularLocation>
        <location evidence="1">Membrane</location>
        <topology evidence="1">Multi-pass membrane protein</topology>
    </subcellularLocation>
</comment>
<evidence type="ECO:0000256" key="2">
    <source>
        <dbReference type="ARBA" id="ARBA00010663"/>
    </source>
</evidence>
<feature type="transmembrane region" description="Helical" evidence="10">
    <location>
        <begin position="178"/>
        <end position="197"/>
    </location>
</feature>
<evidence type="ECO:0000256" key="6">
    <source>
        <dbReference type="ARBA" id="ARBA00023136"/>
    </source>
</evidence>
<keyword evidence="7 9" id="KW-0675">Receptor</keyword>
<dbReference type="Pfam" id="PF00001">
    <property type="entry name" value="7tm_1"/>
    <property type="match status" value="1"/>
</dbReference>
<evidence type="ECO:0000256" key="1">
    <source>
        <dbReference type="ARBA" id="ARBA00004141"/>
    </source>
</evidence>
<evidence type="ECO:0000256" key="4">
    <source>
        <dbReference type="ARBA" id="ARBA00022989"/>
    </source>
</evidence>
<dbReference type="AlphaFoldDB" id="A0AAD9PG64"/>
<keyword evidence="3 9" id="KW-0812">Transmembrane</keyword>
<proteinExistence type="inferred from homology"/>
<dbReference type="InterPro" id="IPR017452">
    <property type="entry name" value="GPCR_Rhodpsn_7TM"/>
</dbReference>
<dbReference type="GO" id="GO:0005886">
    <property type="term" value="C:plasma membrane"/>
    <property type="evidence" value="ECO:0007669"/>
    <property type="project" value="TreeGrafter"/>
</dbReference>
<evidence type="ECO:0000256" key="7">
    <source>
        <dbReference type="ARBA" id="ARBA00023170"/>
    </source>
</evidence>
<evidence type="ECO:0000313" key="12">
    <source>
        <dbReference type="EMBL" id="KAK2194163.1"/>
    </source>
</evidence>
<name>A0AAD9PG64_RIDPI</name>
<dbReference type="PANTHER" id="PTHR24243:SF208">
    <property type="entry name" value="PYROKININ-1 RECEPTOR"/>
    <property type="match status" value="1"/>
</dbReference>
<dbReference type="PANTHER" id="PTHR24243">
    <property type="entry name" value="G-PROTEIN COUPLED RECEPTOR"/>
    <property type="match status" value="1"/>
</dbReference>
<keyword evidence="8 9" id="KW-0807">Transducer</keyword>
<evidence type="ECO:0000256" key="3">
    <source>
        <dbReference type="ARBA" id="ARBA00022692"/>
    </source>
</evidence>
<dbReference type="Gene3D" id="1.20.1070.10">
    <property type="entry name" value="Rhodopsin 7-helix transmembrane proteins"/>
    <property type="match status" value="1"/>
</dbReference>
<evidence type="ECO:0000256" key="10">
    <source>
        <dbReference type="SAM" id="Phobius"/>
    </source>
</evidence>
<dbReference type="EMBL" id="JAODUO010000002">
    <property type="protein sequence ID" value="KAK2194163.1"/>
    <property type="molecule type" value="Genomic_DNA"/>
</dbReference>
<dbReference type="PROSITE" id="PS00237">
    <property type="entry name" value="G_PROTEIN_RECEP_F1_1"/>
    <property type="match status" value="1"/>
</dbReference>
<organism evidence="12 13">
    <name type="scientific">Ridgeia piscesae</name>
    <name type="common">Tubeworm</name>
    <dbReference type="NCBI Taxonomy" id="27915"/>
    <lineage>
        <taxon>Eukaryota</taxon>
        <taxon>Metazoa</taxon>
        <taxon>Spiralia</taxon>
        <taxon>Lophotrochozoa</taxon>
        <taxon>Annelida</taxon>
        <taxon>Polychaeta</taxon>
        <taxon>Sedentaria</taxon>
        <taxon>Canalipalpata</taxon>
        <taxon>Sabellida</taxon>
        <taxon>Siboglinidae</taxon>
        <taxon>Ridgeia</taxon>
    </lineage>
</organism>
<keyword evidence="4 10" id="KW-1133">Transmembrane helix</keyword>
<feature type="transmembrane region" description="Helical" evidence="10">
    <location>
        <begin position="96"/>
        <end position="116"/>
    </location>
</feature>
<dbReference type="PRINTS" id="PR01012">
    <property type="entry name" value="NRPEPTIDEYR"/>
</dbReference>
<dbReference type="SUPFAM" id="SSF81321">
    <property type="entry name" value="Family A G protein-coupled receptor-like"/>
    <property type="match status" value="1"/>
</dbReference>
<feature type="transmembrane region" description="Helical" evidence="10">
    <location>
        <begin position="232"/>
        <end position="258"/>
    </location>
</feature>